<comment type="similarity">
    <text evidence="1 4">Belongs to the D-isomer specific 2-hydroxyacid dehydrogenase family.</text>
</comment>
<evidence type="ECO:0000313" key="7">
    <source>
        <dbReference type="EMBL" id="QVY63539.1"/>
    </source>
</evidence>
<keyword evidence="3" id="KW-0520">NAD</keyword>
<feature type="domain" description="D-isomer specific 2-hydroxyacid dehydrogenase NAD-binding" evidence="6">
    <location>
        <begin position="112"/>
        <end position="283"/>
    </location>
</feature>
<dbReference type="Pfam" id="PF02826">
    <property type="entry name" value="2-Hacid_dh_C"/>
    <property type="match status" value="1"/>
</dbReference>
<feature type="domain" description="D-isomer specific 2-hydroxyacid dehydrogenase catalytic" evidence="5">
    <location>
        <begin position="19"/>
        <end position="314"/>
    </location>
</feature>
<dbReference type="Proteomes" id="UP000679247">
    <property type="component" value="Chromosome"/>
</dbReference>
<reference evidence="7 8" key="1">
    <citation type="submission" date="2021-03" db="EMBL/GenBank/DDBJ databases">
        <title>The first data on the complete genome of the tetrodotoxin-producing bacterium.</title>
        <authorList>
            <person name="Melnikova D.I."/>
            <person name="Nijland R."/>
            <person name="Magarlamov T.Y."/>
        </authorList>
    </citation>
    <scope>NUCLEOTIDE SEQUENCE [LARGE SCALE GENOMIC DNA]</scope>
    <source>
        <strain evidence="7 8">1839</strain>
    </source>
</reference>
<evidence type="ECO:0000313" key="8">
    <source>
        <dbReference type="Proteomes" id="UP000679247"/>
    </source>
</evidence>
<dbReference type="RefSeq" id="WP_214478673.1">
    <property type="nucleotide sequence ID" value="NZ_CP071709.1"/>
</dbReference>
<proteinExistence type="inferred from homology"/>
<protein>
    <submittedName>
        <fullName evidence="7">Phosphoglycerate dehydrogenase</fullName>
    </submittedName>
</protein>
<gene>
    <name evidence="7" type="ORF">J1899_11035</name>
</gene>
<dbReference type="CDD" id="cd12172">
    <property type="entry name" value="PGDH_like_2"/>
    <property type="match status" value="1"/>
</dbReference>
<dbReference type="InterPro" id="IPR050857">
    <property type="entry name" value="D-2-hydroxyacid_DH"/>
</dbReference>
<dbReference type="SUPFAM" id="SSF52283">
    <property type="entry name" value="Formate/glycerate dehydrogenase catalytic domain-like"/>
    <property type="match status" value="1"/>
</dbReference>
<name>A0ABX8FHS1_9BACI</name>
<dbReference type="Pfam" id="PF00389">
    <property type="entry name" value="2-Hacid_dh"/>
    <property type="match status" value="1"/>
</dbReference>
<dbReference type="InterPro" id="IPR006139">
    <property type="entry name" value="D-isomer_2_OHA_DH_cat_dom"/>
</dbReference>
<dbReference type="PANTHER" id="PTHR42789:SF1">
    <property type="entry name" value="D-ISOMER SPECIFIC 2-HYDROXYACID DEHYDROGENASE FAMILY PROTEIN (AFU_ORTHOLOGUE AFUA_6G10090)"/>
    <property type="match status" value="1"/>
</dbReference>
<dbReference type="InterPro" id="IPR006140">
    <property type="entry name" value="D-isomer_DH_NAD-bd"/>
</dbReference>
<evidence type="ECO:0000256" key="3">
    <source>
        <dbReference type="ARBA" id="ARBA00023027"/>
    </source>
</evidence>
<evidence type="ECO:0000256" key="4">
    <source>
        <dbReference type="RuleBase" id="RU003719"/>
    </source>
</evidence>
<evidence type="ECO:0000256" key="1">
    <source>
        <dbReference type="ARBA" id="ARBA00005854"/>
    </source>
</evidence>
<dbReference type="Gene3D" id="3.40.50.720">
    <property type="entry name" value="NAD(P)-binding Rossmann-like Domain"/>
    <property type="match status" value="2"/>
</dbReference>
<keyword evidence="8" id="KW-1185">Reference proteome</keyword>
<evidence type="ECO:0000259" key="6">
    <source>
        <dbReference type="Pfam" id="PF02826"/>
    </source>
</evidence>
<evidence type="ECO:0000256" key="2">
    <source>
        <dbReference type="ARBA" id="ARBA00023002"/>
    </source>
</evidence>
<dbReference type="PANTHER" id="PTHR42789">
    <property type="entry name" value="D-ISOMER SPECIFIC 2-HYDROXYACID DEHYDROGENASE FAMILY PROTEIN (AFU_ORTHOLOGUE AFUA_6G10090)"/>
    <property type="match status" value="1"/>
</dbReference>
<sequence length="315" mass="34349">MNALILVRDAFVAAYPELIEETEKLCTNVTVMKTDDGVRKEELLKEAATADIIVVAVVKIDRDVIDAATNLKYIIKFGAGYDNIDVAYAEEKGIIVSNAPGQNAESAADLAFGLMLASSRSIPQKDAEVKTRVWNNSLGNEVHNKKLGIVGFGSIGQAIAKRANGFSMEVMAYGNYQNEEAAALLNVRFTDLDTLLTESDYVILSTSLTSKNKHFINRDTLRKMKSSAFLINISRGGLIHEGDLVEALKNGGIRGAALDVFEVEPSQNELSMLPNVIATPHIGGATYEAIVNISTITIDNIQRFIEEEELLFVVH</sequence>
<dbReference type="SUPFAM" id="SSF51735">
    <property type="entry name" value="NAD(P)-binding Rossmann-fold domains"/>
    <property type="match status" value="1"/>
</dbReference>
<keyword evidence="2 4" id="KW-0560">Oxidoreductase</keyword>
<evidence type="ECO:0000259" key="5">
    <source>
        <dbReference type="Pfam" id="PF00389"/>
    </source>
</evidence>
<accession>A0ABX8FHS1</accession>
<dbReference type="EMBL" id="CP071709">
    <property type="protein sequence ID" value="QVY63539.1"/>
    <property type="molecule type" value="Genomic_DNA"/>
</dbReference>
<organism evidence="7 8">
    <name type="scientific">Cytobacillus gottheilii</name>
    <dbReference type="NCBI Taxonomy" id="859144"/>
    <lineage>
        <taxon>Bacteria</taxon>
        <taxon>Bacillati</taxon>
        <taxon>Bacillota</taxon>
        <taxon>Bacilli</taxon>
        <taxon>Bacillales</taxon>
        <taxon>Bacillaceae</taxon>
        <taxon>Cytobacillus</taxon>
    </lineage>
</organism>
<dbReference type="InterPro" id="IPR036291">
    <property type="entry name" value="NAD(P)-bd_dom_sf"/>
</dbReference>